<evidence type="ECO:0000256" key="1">
    <source>
        <dbReference type="SAM" id="SignalP"/>
    </source>
</evidence>
<dbReference type="EMBL" id="BMKL01000001">
    <property type="protein sequence ID" value="GGE03534.1"/>
    <property type="molecule type" value="Genomic_DNA"/>
</dbReference>
<evidence type="ECO:0000313" key="2">
    <source>
        <dbReference type="EMBL" id="GGE03534.1"/>
    </source>
</evidence>
<keyword evidence="1" id="KW-0732">Signal</keyword>
<comment type="caution">
    <text evidence="2">The sequence shown here is derived from an EMBL/GenBank/DDBJ whole genome shotgun (WGS) entry which is preliminary data.</text>
</comment>
<reference evidence="3" key="1">
    <citation type="journal article" date="2019" name="Int. J. Syst. Evol. Microbiol.">
        <title>The Global Catalogue of Microorganisms (GCM) 10K type strain sequencing project: providing services to taxonomists for standard genome sequencing and annotation.</title>
        <authorList>
            <consortium name="The Broad Institute Genomics Platform"/>
            <consortium name="The Broad Institute Genome Sequencing Center for Infectious Disease"/>
            <person name="Wu L."/>
            <person name="Ma J."/>
        </authorList>
    </citation>
    <scope>NUCLEOTIDE SEQUENCE [LARGE SCALE GENOMIC DNA]</scope>
    <source>
        <strain evidence="3">CGMCC 1.15959</strain>
    </source>
</reference>
<sequence>MEGKRVLRSILATIGMLAAALAATPAAAQLSQTIYEGQSIPLTIPVTASVGGRCQFATNGAPSGTWDAGFIDEAAWQHDFGFTLECNTAARVAVVSLNGGLKAPVGGSDPGYVNLAPYTVTLNLDGNTTTASDFCAAAALKASAPGTCAFRGPASTTAGLRLAGPSQNQTDSYLRVSAPAFAGPGTLVASTAYADTLTITIAAAP</sequence>
<gene>
    <name evidence="2" type="ORF">GCM10011515_23870</name>
</gene>
<evidence type="ECO:0000313" key="3">
    <source>
        <dbReference type="Proteomes" id="UP000619041"/>
    </source>
</evidence>
<accession>A0ABQ1SC55</accession>
<keyword evidence="3" id="KW-1185">Reference proteome</keyword>
<proteinExistence type="predicted"/>
<protein>
    <recommendedName>
        <fullName evidence="4">Spore coat protein U domain-containing protein</fullName>
    </recommendedName>
</protein>
<dbReference type="Proteomes" id="UP000619041">
    <property type="component" value="Unassembled WGS sequence"/>
</dbReference>
<name>A0ABQ1SC55_9SPHN</name>
<feature type="chain" id="PRO_5046576216" description="Spore coat protein U domain-containing protein" evidence="1">
    <location>
        <begin position="29"/>
        <end position="205"/>
    </location>
</feature>
<organism evidence="2 3">
    <name type="scientific">Tsuneonella deserti</name>
    <dbReference type="NCBI Taxonomy" id="2035528"/>
    <lineage>
        <taxon>Bacteria</taxon>
        <taxon>Pseudomonadati</taxon>
        <taxon>Pseudomonadota</taxon>
        <taxon>Alphaproteobacteria</taxon>
        <taxon>Sphingomonadales</taxon>
        <taxon>Erythrobacteraceae</taxon>
        <taxon>Tsuneonella</taxon>
    </lineage>
</organism>
<feature type="signal peptide" evidence="1">
    <location>
        <begin position="1"/>
        <end position="28"/>
    </location>
</feature>
<evidence type="ECO:0008006" key="4">
    <source>
        <dbReference type="Google" id="ProtNLM"/>
    </source>
</evidence>